<evidence type="ECO:0000256" key="7">
    <source>
        <dbReference type="ARBA" id="ARBA00022603"/>
    </source>
</evidence>
<evidence type="ECO:0000313" key="15">
    <source>
        <dbReference type="EMBL" id="APG62272.1"/>
    </source>
</evidence>
<dbReference type="Gene3D" id="2.40.240.20">
    <property type="entry name" value="Hypothetical PUA domain-like, domain 1"/>
    <property type="match status" value="1"/>
</dbReference>
<reference evidence="15 16" key="1">
    <citation type="submission" date="2016-11" db="EMBL/GenBank/DDBJ databases">
        <title>Sphingorhabdus sp. LPB0140, isolated from marine environment.</title>
        <authorList>
            <person name="Kim E."/>
            <person name="Yi H."/>
        </authorList>
    </citation>
    <scope>NUCLEOTIDE SEQUENCE [LARGE SCALE GENOMIC DNA]</scope>
    <source>
        <strain evidence="15 16">LPB0140</strain>
    </source>
</reference>
<evidence type="ECO:0000256" key="12">
    <source>
        <dbReference type="PIRNR" id="PIRNR015601"/>
    </source>
</evidence>
<dbReference type="KEGG" id="sphl:LPB140_05040"/>
<evidence type="ECO:0000256" key="10">
    <source>
        <dbReference type="ARBA" id="ARBA00025699"/>
    </source>
</evidence>
<dbReference type="Proteomes" id="UP000242561">
    <property type="component" value="Chromosome"/>
</dbReference>
<name>A0A1L3JAW7_9SPHN</name>
<dbReference type="InterPro" id="IPR046886">
    <property type="entry name" value="RsmE_MTase_dom"/>
</dbReference>
<keyword evidence="16" id="KW-1185">Reference proteome</keyword>
<evidence type="ECO:0000313" key="16">
    <source>
        <dbReference type="Proteomes" id="UP000242561"/>
    </source>
</evidence>
<keyword evidence="7 12" id="KW-0489">Methyltransferase</keyword>
<organism evidence="15 16">
    <name type="scientific">Sphingorhabdus lutea</name>
    <dbReference type="NCBI Taxonomy" id="1913578"/>
    <lineage>
        <taxon>Bacteria</taxon>
        <taxon>Pseudomonadati</taxon>
        <taxon>Pseudomonadota</taxon>
        <taxon>Alphaproteobacteria</taxon>
        <taxon>Sphingomonadales</taxon>
        <taxon>Sphingomonadaceae</taxon>
        <taxon>Sphingorhabdus</taxon>
    </lineage>
</organism>
<evidence type="ECO:0000256" key="3">
    <source>
        <dbReference type="ARBA" id="ARBA00012328"/>
    </source>
</evidence>
<evidence type="ECO:0000256" key="11">
    <source>
        <dbReference type="ARBA" id="ARBA00047944"/>
    </source>
</evidence>
<feature type="domain" description="Ribosomal RNA small subunit methyltransferase E PUA-like" evidence="14">
    <location>
        <begin position="32"/>
        <end position="72"/>
    </location>
</feature>
<evidence type="ECO:0000256" key="4">
    <source>
        <dbReference type="ARBA" id="ARBA00013673"/>
    </source>
</evidence>
<proteinExistence type="inferred from homology"/>
<dbReference type="InterPro" id="IPR029028">
    <property type="entry name" value="Alpha/beta_knot_MTases"/>
</dbReference>
<keyword evidence="6 12" id="KW-0698">rRNA processing</keyword>
<dbReference type="PANTHER" id="PTHR30027">
    <property type="entry name" value="RIBOSOMAL RNA SMALL SUBUNIT METHYLTRANSFERASE E"/>
    <property type="match status" value="1"/>
</dbReference>
<evidence type="ECO:0000256" key="5">
    <source>
        <dbReference type="ARBA" id="ARBA00022490"/>
    </source>
</evidence>
<dbReference type="InterPro" id="IPR006700">
    <property type="entry name" value="RsmE"/>
</dbReference>
<comment type="subcellular location">
    <subcellularLocation>
        <location evidence="1 12">Cytoplasm</location>
    </subcellularLocation>
</comment>
<dbReference type="NCBIfam" id="TIGR00046">
    <property type="entry name" value="RsmE family RNA methyltransferase"/>
    <property type="match status" value="1"/>
</dbReference>
<dbReference type="NCBIfam" id="NF008696">
    <property type="entry name" value="PRK11713.3-5"/>
    <property type="match status" value="1"/>
</dbReference>
<dbReference type="CDD" id="cd18084">
    <property type="entry name" value="RsmE-like"/>
    <property type="match status" value="1"/>
</dbReference>
<dbReference type="STRING" id="1913578.LPB140_05040"/>
<keyword evidence="5 12" id="KW-0963">Cytoplasm</keyword>
<evidence type="ECO:0000256" key="6">
    <source>
        <dbReference type="ARBA" id="ARBA00022552"/>
    </source>
</evidence>
<dbReference type="Pfam" id="PF20260">
    <property type="entry name" value="PUA_4"/>
    <property type="match status" value="1"/>
</dbReference>
<dbReference type="GO" id="GO:0070042">
    <property type="term" value="F:rRNA (uridine-N3-)-methyltransferase activity"/>
    <property type="evidence" value="ECO:0007669"/>
    <property type="project" value="TreeGrafter"/>
</dbReference>
<sequence length="257" mass="28464">MPHDKNSPKNIARSTPRLYVETPIIIGGTQIIDGNAAQYLFTVMRLDIGDAVKIFDNINGEFLAHITAKSKRHGAMQVSEKIKDRENVANLWLCQAAIKRDKFDLIAEKSCELGVDIFQPIITQRCVVDKIKPDRLASRMIEAAEQCERTALPQISDMMNLTDMLKNWDMINPAPRHLFFADERSFDGGMQAMPMLQAFGKFTGPAAILIGPEGGFTDSENALLRAQAFTIPISLGPLILRAETAAMCAISVWMAAQ</sequence>
<dbReference type="InterPro" id="IPR046887">
    <property type="entry name" value="RsmE_PUA-like"/>
</dbReference>
<dbReference type="AlphaFoldDB" id="A0A1L3JAW7"/>
<evidence type="ECO:0000256" key="8">
    <source>
        <dbReference type="ARBA" id="ARBA00022679"/>
    </source>
</evidence>
<dbReference type="EC" id="2.1.1.193" evidence="3 12"/>
<keyword evidence="9 12" id="KW-0949">S-adenosyl-L-methionine</keyword>
<evidence type="ECO:0000259" key="13">
    <source>
        <dbReference type="Pfam" id="PF04452"/>
    </source>
</evidence>
<dbReference type="SUPFAM" id="SSF75217">
    <property type="entry name" value="alpha/beta knot"/>
    <property type="match status" value="1"/>
</dbReference>
<evidence type="ECO:0000256" key="2">
    <source>
        <dbReference type="ARBA" id="ARBA00005528"/>
    </source>
</evidence>
<dbReference type="GO" id="GO:0005737">
    <property type="term" value="C:cytoplasm"/>
    <property type="evidence" value="ECO:0007669"/>
    <property type="project" value="UniProtKB-SubCell"/>
</dbReference>
<dbReference type="PANTHER" id="PTHR30027:SF3">
    <property type="entry name" value="16S RRNA (URACIL(1498)-N(3))-METHYLTRANSFERASE"/>
    <property type="match status" value="1"/>
</dbReference>
<dbReference type="InterPro" id="IPR015947">
    <property type="entry name" value="PUA-like_sf"/>
</dbReference>
<protein>
    <recommendedName>
        <fullName evidence="4 12">Ribosomal RNA small subunit methyltransferase E</fullName>
        <ecNumber evidence="3 12">2.1.1.193</ecNumber>
    </recommendedName>
</protein>
<dbReference type="Pfam" id="PF04452">
    <property type="entry name" value="Methyltrans_RNA"/>
    <property type="match status" value="1"/>
</dbReference>
<dbReference type="PIRSF" id="PIRSF015601">
    <property type="entry name" value="MTase_slr0722"/>
    <property type="match status" value="1"/>
</dbReference>
<dbReference type="InterPro" id="IPR029026">
    <property type="entry name" value="tRNA_m1G_MTases_N"/>
</dbReference>
<dbReference type="SUPFAM" id="SSF88697">
    <property type="entry name" value="PUA domain-like"/>
    <property type="match status" value="1"/>
</dbReference>
<feature type="domain" description="Ribosomal RNA small subunit methyltransferase E methyltransferase" evidence="13">
    <location>
        <begin position="89"/>
        <end position="253"/>
    </location>
</feature>
<dbReference type="EMBL" id="CP018154">
    <property type="protein sequence ID" value="APG62272.1"/>
    <property type="molecule type" value="Genomic_DNA"/>
</dbReference>
<dbReference type="Gene3D" id="3.40.1280.10">
    <property type="match status" value="1"/>
</dbReference>
<evidence type="ECO:0000259" key="14">
    <source>
        <dbReference type="Pfam" id="PF20260"/>
    </source>
</evidence>
<dbReference type="RefSeq" id="WP_072558923.1">
    <property type="nucleotide sequence ID" value="NZ_CP018154.1"/>
</dbReference>
<comment type="catalytic activity">
    <reaction evidence="11 12">
        <text>uridine(1498) in 16S rRNA + S-adenosyl-L-methionine = N(3)-methyluridine(1498) in 16S rRNA + S-adenosyl-L-homocysteine + H(+)</text>
        <dbReference type="Rhea" id="RHEA:42920"/>
        <dbReference type="Rhea" id="RHEA-COMP:10283"/>
        <dbReference type="Rhea" id="RHEA-COMP:10284"/>
        <dbReference type="ChEBI" id="CHEBI:15378"/>
        <dbReference type="ChEBI" id="CHEBI:57856"/>
        <dbReference type="ChEBI" id="CHEBI:59789"/>
        <dbReference type="ChEBI" id="CHEBI:65315"/>
        <dbReference type="ChEBI" id="CHEBI:74502"/>
        <dbReference type="EC" id="2.1.1.193"/>
    </reaction>
</comment>
<evidence type="ECO:0000256" key="1">
    <source>
        <dbReference type="ARBA" id="ARBA00004496"/>
    </source>
</evidence>
<dbReference type="OrthoDB" id="9815641at2"/>
<dbReference type="GO" id="GO:0070475">
    <property type="term" value="P:rRNA base methylation"/>
    <property type="evidence" value="ECO:0007669"/>
    <property type="project" value="TreeGrafter"/>
</dbReference>
<keyword evidence="8 12" id="KW-0808">Transferase</keyword>
<gene>
    <name evidence="15" type="ORF">LPB140_05040</name>
</gene>
<evidence type="ECO:0000256" key="9">
    <source>
        <dbReference type="ARBA" id="ARBA00022691"/>
    </source>
</evidence>
<comment type="function">
    <text evidence="10 12">Specifically methylates the N3 position of the uracil ring of uridine 1498 (m3U1498) in 16S rRNA. Acts on the fully assembled 30S ribosomal subunit.</text>
</comment>
<accession>A0A1L3JAW7</accession>
<comment type="similarity">
    <text evidence="2 12">Belongs to the RNA methyltransferase RsmE family.</text>
</comment>